<feature type="domain" description="HTH lysR-type" evidence="5">
    <location>
        <begin position="2"/>
        <end position="59"/>
    </location>
</feature>
<evidence type="ECO:0000313" key="7">
    <source>
        <dbReference type="Proteomes" id="UP001595851"/>
    </source>
</evidence>
<dbReference type="InterPro" id="IPR000847">
    <property type="entry name" value="LysR_HTH_N"/>
</dbReference>
<keyword evidence="3" id="KW-0238">DNA-binding</keyword>
<gene>
    <name evidence="6" type="ORF">ACFOY2_52890</name>
</gene>
<dbReference type="SUPFAM" id="SSF46785">
    <property type="entry name" value="Winged helix' DNA-binding domain"/>
    <property type="match status" value="1"/>
</dbReference>
<evidence type="ECO:0000256" key="4">
    <source>
        <dbReference type="ARBA" id="ARBA00023163"/>
    </source>
</evidence>
<dbReference type="EMBL" id="JBHSBI010000054">
    <property type="protein sequence ID" value="MFC4015993.1"/>
    <property type="molecule type" value="Genomic_DNA"/>
</dbReference>
<evidence type="ECO:0000256" key="2">
    <source>
        <dbReference type="ARBA" id="ARBA00023015"/>
    </source>
</evidence>
<dbReference type="Gene3D" id="3.40.190.10">
    <property type="entry name" value="Periplasmic binding protein-like II"/>
    <property type="match status" value="2"/>
</dbReference>
<evidence type="ECO:0000259" key="5">
    <source>
        <dbReference type="PROSITE" id="PS50931"/>
    </source>
</evidence>
<dbReference type="Gene3D" id="1.10.10.10">
    <property type="entry name" value="Winged helix-like DNA-binding domain superfamily/Winged helix DNA-binding domain"/>
    <property type="match status" value="1"/>
</dbReference>
<evidence type="ECO:0000313" key="6">
    <source>
        <dbReference type="EMBL" id="MFC4015993.1"/>
    </source>
</evidence>
<dbReference type="InterPro" id="IPR036390">
    <property type="entry name" value="WH_DNA-bd_sf"/>
</dbReference>
<evidence type="ECO:0000256" key="1">
    <source>
        <dbReference type="ARBA" id="ARBA00009437"/>
    </source>
</evidence>
<comment type="caution">
    <text evidence="6">The sequence shown here is derived from an EMBL/GenBank/DDBJ whole genome shotgun (WGS) entry which is preliminary data.</text>
</comment>
<reference evidence="7" key="1">
    <citation type="journal article" date="2019" name="Int. J. Syst. Evol. Microbiol.">
        <title>The Global Catalogue of Microorganisms (GCM) 10K type strain sequencing project: providing services to taxonomists for standard genome sequencing and annotation.</title>
        <authorList>
            <consortium name="The Broad Institute Genomics Platform"/>
            <consortium name="The Broad Institute Genome Sequencing Center for Infectious Disease"/>
            <person name="Wu L."/>
            <person name="Ma J."/>
        </authorList>
    </citation>
    <scope>NUCLEOTIDE SEQUENCE [LARGE SCALE GENOMIC DNA]</scope>
    <source>
        <strain evidence="7">TBRC 1276</strain>
    </source>
</reference>
<evidence type="ECO:0000256" key="3">
    <source>
        <dbReference type="ARBA" id="ARBA00023125"/>
    </source>
</evidence>
<dbReference type="Pfam" id="PF03466">
    <property type="entry name" value="LysR_substrate"/>
    <property type="match status" value="1"/>
</dbReference>
<protein>
    <submittedName>
        <fullName evidence="6">LysR family transcriptional regulator</fullName>
    </submittedName>
</protein>
<dbReference type="Proteomes" id="UP001595851">
    <property type="component" value="Unassembled WGS sequence"/>
</dbReference>
<dbReference type="PROSITE" id="PS50931">
    <property type="entry name" value="HTH_LYSR"/>
    <property type="match status" value="1"/>
</dbReference>
<comment type="similarity">
    <text evidence="1">Belongs to the LysR transcriptional regulatory family.</text>
</comment>
<dbReference type="InterPro" id="IPR005119">
    <property type="entry name" value="LysR_subst-bd"/>
</dbReference>
<dbReference type="SUPFAM" id="SSF53850">
    <property type="entry name" value="Periplasmic binding protein-like II"/>
    <property type="match status" value="1"/>
</dbReference>
<sequence length="313" mass="33680">MIDVRKLRMLAALQRLGTVAAVADELRLSAPGVSTQLTALEKELGLQLTQRQGRRVTLTPAGNVLAAHGHDILDRISLAERELEALRAGTAGFYTVTAFPSAARTIIADACRRILGDDGSALELRITTSEPEDALDALSSGAVHLAVIHSYSNVPRDIPRGITTRTIGTEPVWLATRSPQDRDGARSSTRLEDYADHPWVSATDDVTCFDMVERACGLAGFTPRIVAESMDFSVQLHLVAAGVGVALAPELTIEHVPDGVELVRPDPPIERTLFLAARTPSFADAGIQNLADIIENSAAAQLAARHQQHQRLR</sequence>
<dbReference type="InterPro" id="IPR036388">
    <property type="entry name" value="WH-like_DNA-bd_sf"/>
</dbReference>
<organism evidence="6 7">
    <name type="scientific">Nonomuraea purpurea</name>
    <dbReference type="NCBI Taxonomy" id="1849276"/>
    <lineage>
        <taxon>Bacteria</taxon>
        <taxon>Bacillati</taxon>
        <taxon>Actinomycetota</taxon>
        <taxon>Actinomycetes</taxon>
        <taxon>Streptosporangiales</taxon>
        <taxon>Streptosporangiaceae</taxon>
        <taxon>Nonomuraea</taxon>
    </lineage>
</organism>
<keyword evidence="7" id="KW-1185">Reference proteome</keyword>
<accession>A0ABV8GPS6</accession>
<keyword evidence="2" id="KW-0805">Transcription regulation</keyword>
<dbReference type="Pfam" id="PF00126">
    <property type="entry name" value="HTH_1"/>
    <property type="match status" value="1"/>
</dbReference>
<keyword evidence="4" id="KW-0804">Transcription</keyword>
<dbReference type="PANTHER" id="PTHR30346">
    <property type="entry name" value="TRANSCRIPTIONAL DUAL REGULATOR HCAR-RELATED"/>
    <property type="match status" value="1"/>
</dbReference>
<proteinExistence type="inferred from homology"/>
<name>A0ABV8GPS6_9ACTN</name>
<dbReference type="PANTHER" id="PTHR30346:SF29">
    <property type="entry name" value="LYSR SUBSTRATE-BINDING"/>
    <property type="match status" value="1"/>
</dbReference>